<keyword evidence="2" id="KW-1185">Reference proteome</keyword>
<sequence>MMDNMSSQGWREGRCAVLWNFYPGETFLTFEETCEEFTLGPDLFLNHASVDEIAKMTWPSYHATPKPTHTLGVQLSCATGKLLVTLIHKAMVADAVDQIPWAHTAWDADLETPLDEGGWVHVCELTGTVSCNARIKLVHYSFLHRTNITPMDLHWVSLTRPDSCPYCGASGADFLHLSWNCPAVQSY</sequence>
<organism evidence="1 2">
    <name type="scientific">Pleurodeles waltl</name>
    <name type="common">Iberian ribbed newt</name>
    <dbReference type="NCBI Taxonomy" id="8319"/>
    <lineage>
        <taxon>Eukaryota</taxon>
        <taxon>Metazoa</taxon>
        <taxon>Chordata</taxon>
        <taxon>Craniata</taxon>
        <taxon>Vertebrata</taxon>
        <taxon>Euteleostomi</taxon>
        <taxon>Amphibia</taxon>
        <taxon>Batrachia</taxon>
        <taxon>Caudata</taxon>
        <taxon>Salamandroidea</taxon>
        <taxon>Salamandridae</taxon>
        <taxon>Pleurodelinae</taxon>
        <taxon>Pleurodeles</taxon>
    </lineage>
</organism>
<dbReference type="Proteomes" id="UP001066276">
    <property type="component" value="Chromosome 12"/>
</dbReference>
<evidence type="ECO:0008006" key="3">
    <source>
        <dbReference type="Google" id="ProtNLM"/>
    </source>
</evidence>
<dbReference type="EMBL" id="JANPWB010000016">
    <property type="protein sequence ID" value="KAJ1079903.1"/>
    <property type="molecule type" value="Genomic_DNA"/>
</dbReference>
<dbReference type="AlphaFoldDB" id="A0AAV7KUS5"/>
<protein>
    <recommendedName>
        <fullName evidence="3">Reverse transcriptase zinc-binding domain-containing protein</fullName>
    </recommendedName>
</protein>
<evidence type="ECO:0000313" key="1">
    <source>
        <dbReference type="EMBL" id="KAJ1079903.1"/>
    </source>
</evidence>
<evidence type="ECO:0000313" key="2">
    <source>
        <dbReference type="Proteomes" id="UP001066276"/>
    </source>
</evidence>
<name>A0AAV7KUS5_PLEWA</name>
<reference evidence="1" key="1">
    <citation type="journal article" date="2022" name="bioRxiv">
        <title>Sequencing and chromosome-scale assembly of the giantPleurodeles waltlgenome.</title>
        <authorList>
            <person name="Brown T."/>
            <person name="Elewa A."/>
            <person name="Iarovenko S."/>
            <person name="Subramanian E."/>
            <person name="Araus A.J."/>
            <person name="Petzold A."/>
            <person name="Susuki M."/>
            <person name="Suzuki K.-i.T."/>
            <person name="Hayashi T."/>
            <person name="Toyoda A."/>
            <person name="Oliveira C."/>
            <person name="Osipova E."/>
            <person name="Leigh N.D."/>
            <person name="Simon A."/>
            <person name="Yun M.H."/>
        </authorList>
    </citation>
    <scope>NUCLEOTIDE SEQUENCE</scope>
    <source>
        <strain evidence="1">20211129_DDA</strain>
        <tissue evidence="1">Liver</tissue>
    </source>
</reference>
<proteinExistence type="predicted"/>
<accession>A0AAV7KUS5</accession>
<comment type="caution">
    <text evidence="1">The sequence shown here is derived from an EMBL/GenBank/DDBJ whole genome shotgun (WGS) entry which is preliminary data.</text>
</comment>
<gene>
    <name evidence="1" type="ORF">NDU88_000127</name>
</gene>